<dbReference type="Proteomes" id="UP000233766">
    <property type="component" value="Unassembled WGS sequence"/>
</dbReference>
<feature type="region of interest" description="Disordered" evidence="1">
    <location>
        <begin position="1"/>
        <end position="27"/>
    </location>
</feature>
<protein>
    <submittedName>
        <fullName evidence="2">Uncharacterized protein</fullName>
    </submittedName>
</protein>
<evidence type="ECO:0000313" key="3">
    <source>
        <dbReference type="Proteomes" id="UP000233766"/>
    </source>
</evidence>
<dbReference type="EMBL" id="PJMW01000001">
    <property type="protein sequence ID" value="PKV98051.1"/>
    <property type="molecule type" value="Genomic_DNA"/>
</dbReference>
<accession>A0A2N3WW04</accession>
<gene>
    <name evidence="2" type="ORF">ATK86_0057</name>
</gene>
<dbReference type="AlphaFoldDB" id="A0A2N3WW04"/>
<organism evidence="2 3">
    <name type="scientific">Nocardia fluminea</name>
    <dbReference type="NCBI Taxonomy" id="134984"/>
    <lineage>
        <taxon>Bacteria</taxon>
        <taxon>Bacillati</taxon>
        <taxon>Actinomycetota</taxon>
        <taxon>Actinomycetes</taxon>
        <taxon>Mycobacteriales</taxon>
        <taxon>Nocardiaceae</taxon>
        <taxon>Nocardia</taxon>
    </lineage>
</organism>
<dbReference type="RefSeq" id="WP_143875849.1">
    <property type="nucleotide sequence ID" value="NZ_PJMW01000001.1"/>
</dbReference>
<feature type="compositionally biased region" description="Basic and acidic residues" evidence="1">
    <location>
        <begin position="1"/>
        <end position="10"/>
    </location>
</feature>
<sequence>MVDPIERDDATPSAARPLPGVPGAPERSNWEGALLLGIELAATVHDASERALLAELELSAERCAREGISMAAVRQAVTEEVTATLPTLPCSVDTSTEHAIRTALITTTMRAYTAGGVQASPRPS</sequence>
<keyword evidence="3" id="KW-1185">Reference proteome</keyword>
<evidence type="ECO:0000256" key="1">
    <source>
        <dbReference type="SAM" id="MobiDB-lite"/>
    </source>
</evidence>
<name>A0A2N3WW04_9NOCA</name>
<reference evidence="2 3" key="1">
    <citation type="submission" date="2017-12" db="EMBL/GenBank/DDBJ databases">
        <title>Sequencing the genomes of 1000 Actinobacteria strains.</title>
        <authorList>
            <person name="Klenk H.-P."/>
        </authorList>
    </citation>
    <scope>NUCLEOTIDE SEQUENCE [LARGE SCALE GENOMIC DNA]</scope>
    <source>
        <strain evidence="2 3">DSM 44489</strain>
    </source>
</reference>
<proteinExistence type="predicted"/>
<evidence type="ECO:0000313" key="2">
    <source>
        <dbReference type="EMBL" id="PKV98051.1"/>
    </source>
</evidence>
<comment type="caution">
    <text evidence="2">The sequence shown here is derived from an EMBL/GenBank/DDBJ whole genome shotgun (WGS) entry which is preliminary data.</text>
</comment>